<dbReference type="STRING" id="158441.A0A226CYU0"/>
<protein>
    <submittedName>
        <fullName evidence="2">Putative lysine-specific demethylase 4B</fullName>
    </submittedName>
</protein>
<dbReference type="GO" id="GO:0032259">
    <property type="term" value="P:methylation"/>
    <property type="evidence" value="ECO:0007669"/>
    <property type="project" value="UniProtKB-KW"/>
</dbReference>
<evidence type="ECO:0000313" key="2">
    <source>
        <dbReference type="EMBL" id="OXA37784.1"/>
    </source>
</evidence>
<feature type="region of interest" description="Disordered" evidence="1">
    <location>
        <begin position="280"/>
        <end position="299"/>
    </location>
</feature>
<reference evidence="2 3" key="1">
    <citation type="submission" date="2015-12" db="EMBL/GenBank/DDBJ databases">
        <title>The genome of Folsomia candida.</title>
        <authorList>
            <person name="Faddeeva A."/>
            <person name="Derks M.F."/>
            <person name="Anvar Y."/>
            <person name="Smit S."/>
            <person name="Van Straalen N."/>
            <person name="Roelofs D."/>
        </authorList>
    </citation>
    <scope>NUCLEOTIDE SEQUENCE [LARGE SCALE GENOMIC DNA]</scope>
    <source>
        <strain evidence="2 3">VU population</strain>
        <tissue evidence="2">Whole body</tissue>
    </source>
</reference>
<dbReference type="GO" id="GO:0008168">
    <property type="term" value="F:methyltransferase activity"/>
    <property type="evidence" value="ECO:0007669"/>
    <property type="project" value="UniProtKB-KW"/>
</dbReference>
<dbReference type="EMBL" id="LNIX01000052">
    <property type="protein sequence ID" value="OXA37784.1"/>
    <property type="molecule type" value="Genomic_DNA"/>
</dbReference>
<dbReference type="Gene3D" id="2.60.120.650">
    <property type="entry name" value="Cupin"/>
    <property type="match status" value="1"/>
</dbReference>
<sequence length="323" mass="36678">MAENMAEEDVDLMVVPPAPKRGMIRNVGMPILPINQPDRDASAAVKQVENGSVNLIRRNGTSSAIYTYDQNAKIPRRWRQFGPSPPDELRHVQYFYVTVQQLEDRLKLFYFLEYMGMEEAGAEVIVYPPGWIPDESWYLQRSAPTLDHVDEHDLEDKFFNSLPTGAPLYFKVIQENGKDPEWYKLTNIESLLMTGMPDGWEGGDGIGIPAGYLGTWKTSFGWHIEDSALKSVNFATVDWINHGKRNIECHLKNCPLGDHPYVPVQEAIREHQSEDDYRKYMSNSDRGTRPNESDADSTVCGIGIINRRSGAKKKKVESKKGLK</sequence>
<comment type="caution">
    <text evidence="2">The sequence shown here is derived from an EMBL/GenBank/DDBJ whole genome shotgun (WGS) entry which is preliminary data.</text>
</comment>
<organism evidence="2 3">
    <name type="scientific">Folsomia candida</name>
    <name type="common">Springtail</name>
    <dbReference type="NCBI Taxonomy" id="158441"/>
    <lineage>
        <taxon>Eukaryota</taxon>
        <taxon>Metazoa</taxon>
        <taxon>Ecdysozoa</taxon>
        <taxon>Arthropoda</taxon>
        <taxon>Hexapoda</taxon>
        <taxon>Collembola</taxon>
        <taxon>Entomobryomorpha</taxon>
        <taxon>Isotomoidea</taxon>
        <taxon>Isotomidae</taxon>
        <taxon>Proisotominae</taxon>
        <taxon>Folsomia</taxon>
    </lineage>
</organism>
<evidence type="ECO:0000256" key="1">
    <source>
        <dbReference type="SAM" id="MobiDB-lite"/>
    </source>
</evidence>
<proteinExistence type="predicted"/>
<evidence type="ECO:0000313" key="3">
    <source>
        <dbReference type="Proteomes" id="UP000198287"/>
    </source>
</evidence>
<gene>
    <name evidence="2" type="ORF">Fcan01_27440</name>
</gene>
<keyword evidence="3" id="KW-1185">Reference proteome</keyword>
<keyword evidence="2" id="KW-0808">Transferase</keyword>
<dbReference type="AlphaFoldDB" id="A0A226CYU0"/>
<accession>A0A226CYU0</accession>
<dbReference type="Proteomes" id="UP000198287">
    <property type="component" value="Unassembled WGS sequence"/>
</dbReference>
<keyword evidence="2" id="KW-0489">Methyltransferase</keyword>
<name>A0A226CYU0_FOLCA</name>